<dbReference type="CDD" id="cd16833">
    <property type="entry name" value="YfiH"/>
    <property type="match status" value="1"/>
</dbReference>
<keyword evidence="4" id="KW-0479">Metal-binding</keyword>
<evidence type="ECO:0000313" key="10">
    <source>
        <dbReference type="EMBL" id="MBF5059845.1"/>
    </source>
</evidence>
<dbReference type="Pfam" id="PF02578">
    <property type="entry name" value="Cu-oxidase_4"/>
    <property type="match status" value="1"/>
</dbReference>
<reference evidence="10 11" key="1">
    <citation type="submission" date="2020-01" db="EMBL/GenBank/DDBJ databases">
        <title>Draft genome sequence of Cand. Neptunochlamydia vexilliferae K9.</title>
        <authorList>
            <person name="Schulz F."/>
            <person name="Koestlbacher S."/>
            <person name="Wascher F."/>
            <person name="Pizzetti I."/>
            <person name="Horn M."/>
        </authorList>
    </citation>
    <scope>NUCLEOTIDE SEQUENCE [LARGE SCALE GENOMIC DNA]</scope>
    <source>
        <strain evidence="10 11">K9</strain>
    </source>
</reference>
<accession>A0ABS0B2Q6</accession>
<dbReference type="RefSeq" id="WP_194848156.1">
    <property type="nucleotide sequence ID" value="NZ_JAAEJV010000044.1"/>
</dbReference>
<evidence type="ECO:0000256" key="9">
    <source>
        <dbReference type="ARBA" id="ARBA00049893"/>
    </source>
</evidence>
<dbReference type="Gene3D" id="3.60.140.10">
    <property type="entry name" value="CNF1/YfiH-like putative cysteine hydrolases"/>
    <property type="match status" value="1"/>
</dbReference>
<comment type="caution">
    <text evidence="10">The sequence shown here is derived from an EMBL/GenBank/DDBJ whole genome shotgun (WGS) entry which is preliminary data.</text>
</comment>
<evidence type="ECO:0000256" key="2">
    <source>
        <dbReference type="ARBA" id="ARBA00007353"/>
    </source>
</evidence>
<comment type="catalytic activity">
    <reaction evidence="9">
        <text>S-methyl-5'-thioadenosine + phosphate = 5-(methylsulfanyl)-alpha-D-ribose 1-phosphate + adenine</text>
        <dbReference type="Rhea" id="RHEA:11852"/>
        <dbReference type="ChEBI" id="CHEBI:16708"/>
        <dbReference type="ChEBI" id="CHEBI:17509"/>
        <dbReference type="ChEBI" id="CHEBI:43474"/>
        <dbReference type="ChEBI" id="CHEBI:58533"/>
        <dbReference type="EC" id="2.4.2.28"/>
    </reaction>
    <physiologicalReaction direction="left-to-right" evidence="9">
        <dbReference type="Rhea" id="RHEA:11853"/>
    </physiologicalReaction>
</comment>
<sequence length="227" mass="25960">MRRKKKNGIEWLEFELLQKFPEVRHGVFGLGEEKNIPAAFDALGIEKGVKLKQCHRADILEVKRYDIPLTHIENYDGMVTKEKEMGLLIRHADCQAAIFYDPIAKVLGTAHSGWRGSVQNIYQNTIDAMVSLGADPAHLIVCIGPSLGSDNAEFKHYREELPQAFWRFQVRPTYFDFWKISTMQLMTAGVPQGQIEIAEICTYDDPSCYSYRRDKTHLRHGTIAAQM</sequence>
<keyword evidence="5" id="KW-0378">Hydrolase</keyword>
<keyword evidence="3" id="KW-0808">Transferase</keyword>
<comment type="similarity">
    <text evidence="2">Belongs to the purine nucleoside phosphorylase YfiH/LACC1 family.</text>
</comment>
<comment type="catalytic activity">
    <reaction evidence="7">
        <text>adenosine + H2O + H(+) = inosine + NH4(+)</text>
        <dbReference type="Rhea" id="RHEA:24408"/>
        <dbReference type="ChEBI" id="CHEBI:15377"/>
        <dbReference type="ChEBI" id="CHEBI:15378"/>
        <dbReference type="ChEBI" id="CHEBI:16335"/>
        <dbReference type="ChEBI" id="CHEBI:17596"/>
        <dbReference type="ChEBI" id="CHEBI:28938"/>
        <dbReference type="EC" id="3.5.4.4"/>
    </reaction>
    <physiologicalReaction direction="left-to-right" evidence="7">
        <dbReference type="Rhea" id="RHEA:24409"/>
    </physiologicalReaction>
</comment>
<keyword evidence="6" id="KW-0862">Zinc</keyword>
<comment type="catalytic activity">
    <reaction evidence="8">
        <text>adenosine + phosphate = alpha-D-ribose 1-phosphate + adenine</text>
        <dbReference type="Rhea" id="RHEA:27642"/>
        <dbReference type="ChEBI" id="CHEBI:16335"/>
        <dbReference type="ChEBI" id="CHEBI:16708"/>
        <dbReference type="ChEBI" id="CHEBI:43474"/>
        <dbReference type="ChEBI" id="CHEBI:57720"/>
        <dbReference type="EC" id="2.4.2.1"/>
    </reaction>
    <physiologicalReaction direction="left-to-right" evidence="8">
        <dbReference type="Rhea" id="RHEA:27643"/>
    </physiologicalReaction>
</comment>
<protein>
    <submittedName>
        <fullName evidence="10">Laccase domain protein</fullName>
    </submittedName>
</protein>
<evidence type="ECO:0000256" key="1">
    <source>
        <dbReference type="ARBA" id="ARBA00000553"/>
    </source>
</evidence>
<evidence type="ECO:0000256" key="8">
    <source>
        <dbReference type="ARBA" id="ARBA00048968"/>
    </source>
</evidence>
<dbReference type="PANTHER" id="PTHR30616:SF2">
    <property type="entry name" value="PURINE NUCLEOSIDE PHOSPHORYLASE LACC1"/>
    <property type="match status" value="1"/>
</dbReference>
<dbReference type="InterPro" id="IPR003730">
    <property type="entry name" value="Cu_polyphenol_OxRdtase"/>
</dbReference>
<evidence type="ECO:0000256" key="3">
    <source>
        <dbReference type="ARBA" id="ARBA00022679"/>
    </source>
</evidence>
<keyword evidence="11" id="KW-1185">Reference proteome</keyword>
<evidence type="ECO:0000313" key="11">
    <source>
        <dbReference type="Proteomes" id="UP001194714"/>
    </source>
</evidence>
<evidence type="ECO:0000256" key="5">
    <source>
        <dbReference type="ARBA" id="ARBA00022801"/>
    </source>
</evidence>
<gene>
    <name evidence="10" type="ORF">NEPTK9_001364</name>
</gene>
<dbReference type="PANTHER" id="PTHR30616">
    <property type="entry name" value="UNCHARACTERIZED PROTEIN YFIH"/>
    <property type="match status" value="1"/>
</dbReference>
<dbReference type="SUPFAM" id="SSF64438">
    <property type="entry name" value="CNF1/YfiH-like putative cysteine hydrolases"/>
    <property type="match status" value="1"/>
</dbReference>
<evidence type="ECO:0000256" key="7">
    <source>
        <dbReference type="ARBA" id="ARBA00047989"/>
    </source>
</evidence>
<name>A0ABS0B2Q6_9BACT</name>
<dbReference type="InterPro" id="IPR011324">
    <property type="entry name" value="Cytotoxic_necrot_fac-like_cat"/>
</dbReference>
<comment type="catalytic activity">
    <reaction evidence="1">
        <text>inosine + phosphate = alpha-D-ribose 1-phosphate + hypoxanthine</text>
        <dbReference type="Rhea" id="RHEA:27646"/>
        <dbReference type="ChEBI" id="CHEBI:17368"/>
        <dbReference type="ChEBI" id="CHEBI:17596"/>
        <dbReference type="ChEBI" id="CHEBI:43474"/>
        <dbReference type="ChEBI" id="CHEBI:57720"/>
        <dbReference type="EC" id="2.4.2.1"/>
    </reaction>
    <physiologicalReaction direction="left-to-right" evidence="1">
        <dbReference type="Rhea" id="RHEA:27647"/>
    </physiologicalReaction>
</comment>
<dbReference type="InterPro" id="IPR038371">
    <property type="entry name" value="Cu_polyphenol_OxRdtase_sf"/>
</dbReference>
<evidence type="ECO:0000256" key="4">
    <source>
        <dbReference type="ARBA" id="ARBA00022723"/>
    </source>
</evidence>
<dbReference type="Proteomes" id="UP001194714">
    <property type="component" value="Unassembled WGS sequence"/>
</dbReference>
<proteinExistence type="inferred from homology"/>
<evidence type="ECO:0000256" key="6">
    <source>
        <dbReference type="ARBA" id="ARBA00022833"/>
    </source>
</evidence>
<organism evidence="10 11">
    <name type="scientific">Candidatus Neptunichlamydia vexilliferae</name>
    <dbReference type="NCBI Taxonomy" id="1651774"/>
    <lineage>
        <taxon>Bacteria</taxon>
        <taxon>Pseudomonadati</taxon>
        <taxon>Chlamydiota</taxon>
        <taxon>Chlamydiia</taxon>
        <taxon>Parachlamydiales</taxon>
        <taxon>Simkaniaceae</taxon>
        <taxon>Candidatus Neptunichlamydia</taxon>
    </lineage>
</organism>
<dbReference type="EMBL" id="JAAEJV010000044">
    <property type="protein sequence ID" value="MBF5059845.1"/>
    <property type="molecule type" value="Genomic_DNA"/>
</dbReference>